<evidence type="ECO:0000259" key="7">
    <source>
        <dbReference type="Pfam" id="PF02108"/>
    </source>
</evidence>
<dbReference type="InterPro" id="IPR051472">
    <property type="entry name" value="T3SS_Stator/FliH"/>
</dbReference>
<proteinExistence type="inferred from homology"/>
<evidence type="ECO:0000256" key="6">
    <source>
        <dbReference type="ARBA" id="ARBA00023225"/>
    </source>
</evidence>
<evidence type="ECO:0000256" key="4">
    <source>
        <dbReference type="ARBA" id="ARBA00022795"/>
    </source>
</evidence>
<dbReference type="Pfam" id="PF02108">
    <property type="entry name" value="FliH"/>
    <property type="match status" value="1"/>
</dbReference>
<keyword evidence="3" id="KW-0813">Transport</keyword>
<dbReference type="PANTHER" id="PTHR34982">
    <property type="entry name" value="YOP PROTEINS TRANSLOCATION PROTEIN L"/>
    <property type="match status" value="1"/>
</dbReference>
<sequence length="224" mass="24879">MFSKKDEVFSRSSEVRTVDFSALKRVEHEPQSLEEGSFVSDIEPEMDYHAELEAARKQAYQEGLAEGRAIASEEFRRTQSEELALEKALLDKLLSSIDELTDDAEDAVIHLSRAFAEAILEREIELPETVVHITRAAIQRACGLDTIHVYVNPTAVPILENHLHMLRPDDPMGKSISILGDNALSPGDVRIVSDGGHIEGILQDRLDRLVESAFVSISEVSMGE</sequence>
<evidence type="ECO:0000256" key="2">
    <source>
        <dbReference type="ARBA" id="ARBA00006602"/>
    </source>
</evidence>
<protein>
    <recommendedName>
        <fullName evidence="7">Flagellar assembly protein FliH/Type III secretion system HrpE domain-containing protein</fullName>
    </recommendedName>
</protein>
<evidence type="ECO:0000256" key="1">
    <source>
        <dbReference type="ARBA" id="ARBA00003041"/>
    </source>
</evidence>
<dbReference type="KEGG" id="bbae:FRD01_15675"/>
<evidence type="ECO:0000256" key="3">
    <source>
        <dbReference type="ARBA" id="ARBA00022448"/>
    </source>
</evidence>
<keyword evidence="5" id="KW-0653">Protein transport</keyword>
<dbReference type="Proteomes" id="UP000321595">
    <property type="component" value="Chromosome"/>
</dbReference>
<dbReference type="GO" id="GO:0005829">
    <property type="term" value="C:cytosol"/>
    <property type="evidence" value="ECO:0007669"/>
    <property type="project" value="TreeGrafter"/>
</dbReference>
<dbReference type="EMBL" id="CP042467">
    <property type="protein sequence ID" value="QED28648.1"/>
    <property type="molecule type" value="Genomic_DNA"/>
</dbReference>
<evidence type="ECO:0000256" key="5">
    <source>
        <dbReference type="ARBA" id="ARBA00022927"/>
    </source>
</evidence>
<comment type="similarity">
    <text evidence="2">Belongs to the FliH family.</text>
</comment>
<organism evidence="8 9">
    <name type="scientific">Microvenator marinus</name>
    <dbReference type="NCBI Taxonomy" id="2600177"/>
    <lineage>
        <taxon>Bacteria</taxon>
        <taxon>Deltaproteobacteria</taxon>
        <taxon>Bradymonadales</taxon>
        <taxon>Microvenatoraceae</taxon>
        <taxon>Microvenator</taxon>
    </lineage>
</organism>
<evidence type="ECO:0000313" key="9">
    <source>
        <dbReference type="Proteomes" id="UP000321595"/>
    </source>
</evidence>
<keyword evidence="9" id="KW-1185">Reference proteome</keyword>
<dbReference type="OrthoDB" id="1805933at2"/>
<reference evidence="8 9" key="1">
    <citation type="submission" date="2019-08" db="EMBL/GenBank/DDBJ databases">
        <authorList>
            <person name="Liang Q."/>
        </authorList>
    </citation>
    <scope>NUCLEOTIDE SEQUENCE [LARGE SCALE GENOMIC DNA]</scope>
    <source>
        <strain evidence="8 9">V1718</strain>
    </source>
</reference>
<dbReference type="RefSeq" id="WP_146961262.1">
    <property type="nucleotide sequence ID" value="NZ_CP042467.1"/>
</dbReference>
<comment type="function">
    <text evidence="1">Needed for flagellar regrowth and assembly.</text>
</comment>
<dbReference type="InterPro" id="IPR018035">
    <property type="entry name" value="Flagellar_FliH/T3SS_HrpE"/>
</dbReference>
<gene>
    <name evidence="8" type="ORF">FRD01_15675</name>
</gene>
<keyword evidence="4" id="KW-1005">Bacterial flagellum biogenesis</keyword>
<dbReference type="PANTHER" id="PTHR34982:SF1">
    <property type="entry name" value="FLAGELLAR ASSEMBLY PROTEIN FLIH"/>
    <property type="match status" value="1"/>
</dbReference>
<name>A0A5B8XUN9_9DELT</name>
<dbReference type="GO" id="GO:0044781">
    <property type="term" value="P:bacterial-type flagellum organization"/>
    <property type="evidence" value="ECO:0007669"/>
    <property type="project" value="UniProtKB-KW"/>
</dbReference>
<feature type="domain" description="Flagellar assembly protein FliH/Type III secretion system HrpE" evidence="7">
    <location>
        <begin position="87"/>
        <end position="209"/>
    </location>
</feature>
<keyword evidence="6" id="KW-1006">Bacterial flagellum protein export</keyword>
<dbReference type="GO" id="GO:0015031">
    <property type="term" value="P:protein transport"/>
    <property type="evidence" value="ECO:0007669"/>
    <property type="project" value="UniProtKB-KW"/>
</dbReference>
<evidence type="ECO:0000313" key="8">
    <source>
        <dbReference type="EMBL" id="QED28648.1"/>
    </source>
</evidence>
<dbReference type="AlphaFoldDB" id="A0A5B8XUN9"/>
<accession>A0A5B8XUN9</accession>